<gene>
    <name evidence="2" type="ORF">HK099_001248</name>
</gene>
<dbReference type="PANTHER" id="PTHR19308">
    <property type="entry name" value="PHOSPHATIDYLCHOLINE TRANSFER PROTEIN"/>
    <property type="match status" value="1"/>
</dbReference>
<dbReference type="GO" id="GO:0005737">
    <property type="term" value="C:cytoplasm"/>
    <property type="evidence" value="ECO:0007669"/>
    <property type="project" value="UniProtKB-ARBA"/>
</dbReference>
<dbReference type="PANTHER" id="PTHR19308:SF39">
    <property type="entry name" value="PHOSPHATIDYLCHOLINE TRANSFER PROTEIN"/>
    <property type="match status" value="1"/>
</dbReference>
<dbReference type="GO" id="GO:0008289">
    <property type="term" value="F:lipid binding"/>
    <property type="evidence" value="ECO:0007669"/>
    <property type="project" value="InterPro"/>
</dbReference>
<accession>A0AAD5XV45</accession>
<dbReference type="Gene3D" id="3.30.530.20">
    <property type="match status" value="1"/>
</dbReference>
<keyword evidence="3" id="KW-1185">Reference proteome</keyword>
<name>A0AAD5XV45_9FUNG</name>
<dbReference type="Proteomes" id="UP001211065">
    <property type="component" value="Unassembled WGS sequence"/>
</dbReference>
<dbReference type="AlphaFoldDB" id="A0AAD5XV45"/>
<dbReference type="InterPro" id="IPR051213">
    <property type="entry name" value="START_lipid_transfer"/>
</dbReference>
<proteinExistence type="predicted"/>
<feature type="non-terminal residue" evidence="2">
    <location>
        <position position="188"/>
    </location>
</feature>
<reference evidence="2" key="1">
    <citation type="submission" date="2020-05" db="EMBL/GenBank/DDBJ databases">
        <title>Phylogenomic resolution of chytrid fungi.</title>
        <authorList>
            <person name="Stajich J.E."/>
            <person name="Amses K."/>
            <person name="Simmons R."/>
            <person name="Seto K."/>
            <person name="Myers J."/>
            <person name="Bonds A."/>
            <person name="Quandt C.A."/>
            <person name="Barry K."/>
            <person name="Liu P."/>
            <person name="Grigoriev I."/>
            <person name="Longcore J.E."/>
            <person name="James T.Y."/>
        </authorList>
    </citation>
    <scope>NUCLEOTIDE SEQUENCE</scope>
    <source>
        <strain evidence="2">JEL0476</strain>
    </source>
</reference>
<sequence>MPFTEQEFLDAILSRNKQISEDYKLSTSVQDIKVFSNSKNKNLNDFKVSGSINEPFQKVVDFYHDLNFRKEWDSFTHSSTRLACIVGSSQIFNWVMKYTFPWKNREYFYEQESKTICNEEGTFHVILAKNYLGMEEPVKDGNVKVTNFHSTIVLWSNSENDLKTLVFAEYLDDPQGSFNETLINKAIK</sequence>
<protein>
    <recommendedName>
        <fullName evidence="1">START domain-containing protein</fullName>
    </recommendedName>
</protein>
<dbReference type="SUPFAM" id="SSF55961">
    <property type="entry name" value="Bet v1-like"/>
    <property type="match status" value="1"/>
</dbReference>
<dbReference type="InterPro" id="IPR023393">
    <property type="entry name" value="START-like_dom_sf"/>
</dbReference>
<dbReference type="Pfam" id="PF01852">
    <property type="entry name" value="START"/>
    <property type="match status" value="1"/>
</dbReference>
<dbReference type="InterPro" id="IPR002913">
    <property type="entry name" value="START_lipid-bd_dom"/>
</dbReference>
<organism evidence="2 3">
    <name type="scientific">Clydaea vesicula</name>
    <dbReference type="NCBI Taxonomy" id="447962"/>
    <lineage>
        <taxon>Eukaryota</taxon>
        <taxon>Fungi</taxon>
        <taxon>Fungi incertae sedis</taxon>
        <taxon>Chytridiomycota</taxon>
        <taxon>Chytridiomycota incertae sedis</taxon>
        <taxon>Chytridiomycetes</taxon>
        <taxon>Lobulomycetales</taxon>
        <taxon>Lobulomycetaceae</taxon>
        <taxon>Clydaea</taxon>
    </lineage>
</organism>
<feature type="domain" description="START" evidence="1">
    <location>
        <begin position="37"/>
        <end position="188"/>
    </location>
</feature>
<comment type="caution">
    <text evidence="2">The sequence shown here is derived from an EMBL/GenBank/DDBJ whole genome shotgun (WGS) entry which is preliminary data.</text>
</comment>
<dbReference type="EMBL" id="JADGJW010001330">
    <property type="protein sequence ID" value="KAJ3204178.1"/>
    <property type="molecule type" value="Genomic_DNA"/>
</dbReference>
<evidence type="ECO:0000313" key="3">
    <source>
        <dbReference type="Proteomes" id="UP001211065"/>
    </source>
</evidence>
<evidence type="ECO:0000259" key="1">
    <source>
        <dbReference type="Pfam" id="PF01852"/>
    </source>
</evidence>
<evidence type="ECO:0000313" key="2">
    <source>
        <dbReference type="EMBL" id="KAJ3204178.1"/>
    </source>
</evidence>